<protein>
    <submittedName>
        <fullName evidence="1">Exocyst complex component EXO84</fullName>
    </submittedName>
</protein>
<accession>A0A0D0VQ67</accession>
<dbReference type="AlphaFoldDB" id="A0A0D0VQ67"/>
<dbReference type="EMBL" id="KN847980">
    <property type="protein sequence ID" value="KIR47385.1"/>
    <property type="molecule type" value="Genomic_DNA"/>
</dbReference>
<reference evidence="1" key="1">
    <citation type="submission" date="2015-01" db="EMBL/GenBank/DDBJ databases">
        <title>The Genome Sequence of Cryptococcus gattii CA1280.</title>
        <authorList>
            <consortium name="The Broad Institute Genomics Platform"/>
            <person name="Cuomo C."/>
            <person name="Litvintseva A."/>
            <person name="Chen Y."/>
            <person name="Heitman J."/>
            <person name="Sun S."/>
            <person name="Springer D."/>
            <person name="Dromer F."/>
            <person name="Young S."/>
            <person name="Zeng Q."/>
            <person name="Gargeya S."/>
            <person name="Abouelleil A."/>
            <person name="Alvarado L."/>
            <person name="Chapman S.B."/>
            <person name="Gainer-Dewar J."/>
            <person name="Goldberg J."/>
            <person name="Griggs A."/>
            <person name="Gujja S."/>
            <person name="Hansen M."/>
            <person name="Howarth C."/>
            <person name="Imamovic A."/>
            <person name="Larimer J."/>
            <person name="Murphy C."/>
            <person name="Naylor J."/>
            <person name="Pearson M."/>
            <person name="Priest M."/>
            <person name="Roberts A."/>
            <person name="Saif S."/>
            <person name="Shea T."/>
            <person name="Sykes S."/>
            <person name="Wortman J."/>
            <person name="Nusbaum C."/>
            <person name="Birren B."/>
        </authorList>
    </citation>
    <scope>NUCLEOTIDE SEQUENCE [LARGE SCALE GENOMIC DNA]</scope>
    <source>
        <strain evidence="1">CA1280</strain>
    </source>
</reference>
<gene>
    <name evidence="1" type="ORF">I312_03146</name>
</gene>
<sequence>MSGTVANWSTLSRFTGEKNIVSIKLKNLMTKGHLLMPSDKYLEKSTKRRGRIARKSKSEERLCGQAIRMGMVLVILDILFQPSGSPWQTRRIFGGLMSTPMS</sequence>
<proteinExistence type="predicted"/>
<organism evidence="1">
    <name type="scientific">Cryptococcus bacillisporus CA1280</name>
    <dbReference type="NCBI Taxonomy" id="1296109"/>
    <lineage>
        <taxon>Eukaryota</taxon>
        <taxon>Fungi</taxon>
        <taxon>Dikarya</taxon>
        <taxon>Basidiomycota</taxon>
        <taxon>Agaricomycotina</taxon>
        <taxon>Tremellomycetes</taxon>
        <taxon>Tremellales</taxon>
        <taxon>Cryptococcaceae</taxon>
        <taxon>Cryptococcus</taxon>
        <taxon>Cryptococcus gattii species complex</taxon>
    </lineage>
</organism>
<dbReference type="HOGENOM" id="CLU_2277363_0_0_1"/>
<evidence type="ECO:0000313" key="1">
    <source>
        <dbReference type="EMBL" id="KIR47385.1"/>
    </source>
</evidence>
<name>A0A0D0VQ67_CRYGA</name>